<gene>
    <name evidence="1" type="ORF">VNO80_20949</name>
</gene>
<evidence type="ECO:0000313" key="1">
    <source>
        <dbReference type="EMBL" id="KAK7346430.1"/>
    </source>
</evidence>
<reference evidence="1 2" key="1">
    <citation type="submission" date="2024-01" db="EMBL/GenBank/DDBJ databases">
        <title>The genomes of 5 underutilized Papilionoideae crops provide insights into root nodulation and disease resistanc.</title>
        <authorList>
            <person name="Jiang F."/>
        </authorList>
    </citation>
    <scope>NUCLEOTIDE SEQUENCE [LARGE SCALE GENOMIC DNA]</scope>
    <source>
        <strain evidence="1">JINMINGXINNONG_FW02</strain>
        <tissue evidence="1">Leaves</tissue>
    </source>
</reference>
<dbReference type="AlphaFoldDB" id="A0AAN9QQG5"/>
<dbReference type="Proteomes" id="UP001374584">
    <property type="component" value="Unassembled WGS sequence"/>
</dbReference>
<organism evidence="1 2">
    <name type="scientific">Phaseolus coccineus</name>
    <name type="common">Scarlet runner bean</name>
    <name type="synonym">Phaseolus multiflorus</name>
    <dbReference type="NCBI Taxonomy" id="3886"/>
    <lineage>
        <taxon>Eukaryota</taxon>
        <taxon>Viridiplantae</taxon>
        <taxon>Streptophyta</taxon>
        <taxon>Embryophyta</taxon>
        <taxon>Tracheophyta</taxon>
        <taxon>Spermatophyta</taxon>
        <taxon>Magnoliopsida</taxon>
        <taxon>eudicotyledons</taxon>
        <taxon>Gunneridae</taxon>
        <taxon>Pentapetalae</taxon>
        <taxon>rosids</taxon>
        <taxon>fabids</taxon>
        <taxon>Fabales</taxon>
        <taxon>Fabaceae</taxon>
        <taxon>Papilionoideae</taxon>
        <taxon>50 kb inversion clade</taxon>
        <taxon>NPAAA clade</taxon>
        <taxon>indigoferoid/millettioid clade</taxon>
        <taxon>Phaseoleae</taxon>
        <taxon>Phaseolus</taxon>
    </lineage>
</organism>
<evidence type="ECO:0000313" key="2">
    <source>
        <dbReference type="Proteomes" id="UP001374584"/>
    </source>
</evidence>
<name>A0AAN9QQG5_PHACN</name>
<comment type="caution">
    <text evidence="1">The sequence shown here is derived from an EMBL/GenBank/DDBJ whole genome shotgun (WGS) entry which is preliminary data.</text>
</comment>
<accession>A0AAN9QQG5</accession>
<protein>
    <submittedName>
        <fullName evidence="1">Uncharacterized protein</fullName>
    </submittedName>
</protein>
<keyword evidence="2" id="KW-1185">Reference proteome</keyword>
<proteinExistence type="predicted"/>
<sequence length="148" mass="17201">MGATVLVAVDRRRRRRKTDQEEKILRFGLVFGSHWEKVDQERERDKGIPNEIPCNHQSNSAWLLTWLLIPKYWKLYGLKSRAYVHASGASNCHRLTTAVLHGLTCNALPNHDCWISWDPSVTVFHFPNWQVRPESTKIEEMEYGEGKG</sequence>
<dbReference type="EMBL" id="JAYMYR010000008">
    <property type="protein sequence ID" value="KAK7346430.1"/>
    <property type="molecule type" value="Genomic_DNA"/>
</dbReference>